<dbReference type="EMBL" id="OQ846916">
    <property type="protein sequence ID" value="WJJ55252.1"/>
    <property type="molecule type" value="Genomic_DNA"/>
</dbReference>
<gene>
    <name evidence="1" type="ORF">QB910_000008</name>
</gene>
<accession>A0AAT9V8N6</accession>
<evidence type="ECO:0000313" key="1">
    <source>
        <dbReference type="EMBL" id="WJJ55252.1"/>
    </source>
</evidence>
<reference evidence="1" key="1">
    <citation type="submission" date="2023-04" db="EMBL/GenBank/DDBJ databases">
        <title>Characterization and genome study of newly isolated Alicyclobacillus-specific phaga.</title>
        <authorList>
            <person name="Shymialevich D."/>
            <person name="Wojcicki M."/>
            <person name="Srednicka P."/>
            <person name="Swider O."/>
        </authorList>
    </citation>
    <scope>NUCLEOTIDE SEQUENCE</scope>
</reference>
<sequence>MNDKSQLTVTSDEIVEFLETVIHDSNATDAVENLYIEYQRYGKKVFRQDKNRPLIHRIVRAIKKEYGVEG</sequence>
<organism evidence="1">
    <name type="scientific">Alicyclobacillus phage KKP_3916</name>
    <dbReference type="NCBI Taxonomy" id="3040651"/>
    <lineage>
        <taxon>Viruses</taxon>
        <taxon>Duplodnaviria</taxon>
        <taxon>Heunggongvirae</taxon>
        <taxon>Uroviricota</taxon>
        <taxon>Caudoviricetes</taxon>
    </lineage>
</organism>
<protein>
    <submittedName>
        <fullName evidence="1">Uncharacterized protein</fullName>
    </submittedName>
</protein>
<proteinExistence type="predicted"/>
<name>A0AAT9V8N6_9CAUD</name>